<gene>
    <name evidence="1" type="ORF">AN396_04000</name>
</gene>
<reference evidence="1" key="1">
    <citation type="submission" date="2016-08" db="EMBL/GenBank/DDBJ databases">
        <authorList>
            <person name="Ngugi D.K."/>
            <person name="Miyake S."/>
            <person name="Stingl U."/>
        </authorList>
    </citation>
    <scope>NUCLEOTIDE SEQUENCE</scope>
    <source>
        <strain evidence="1">SCG-B11WGA-EpuloA1</strain>
    </source>
</reference>
<proteinExistence type="predicted"/>
<sequence length="90" mass="10719">MRDVKPIRNIEPIKRKEGNNSYMYFWAYNKFFFFAPNKVAFWTKNVIPIRDINNRDTYKKIYIVKNMSCASSVFPSPRLLPKTITPPILN</sequence>
<accession>A0ACC8XE09</accession>
<evidence type="ECO:0000313" key="2">
    <source>
        <dbReference type="Proteomes" id="UP000188605"/>
    </source>
</evidence>
<protein>
    <submittedName>
        <fullName evidence="1">Uncharacterized protein</fullName>
    </submittedName>
</protein>
<organism evidence="1 2">
    <name type="scientific">Candidatus Epulonipiscium fishelsonii</name>
    <dbReference type="NCBI Taxonomy" id="77094"/>
    <lineage>
        <taxon>Bacteria</taxon>
        <taxon>Bacillati</taxon>
        <taxon>Bacillota</taxon>
        <taxon>Clostridia</taxon>
        <taxon>Lachnospirales</taxon>
        <taxon>Lachnospiraceae</taxon>
        <taxon>Candidatus Epulonipiscium</taxon>
    </lineage>
</organism>
<dbReference type="EMBL" id="LJDB01000041">
    <property type="protein sequence ID" value="ONI41153.1"/>
    <property type="molecule type" value="Genomic_DNA"/>
</dbReference>
<evidence type="ECO:0000313" key="1">
    <source>
        <dbReference type="EMBL" id="ONI41153.1"/>
    </source>
</evidence>
<dbReference type="Proteomes" id="UP000188605">
    <property type="component" value="Unassembled WGS sequence"/>
</dbReference>
<comment type="caution">
    <text evidence="1">The sequence shown here is derived from an EMBL/GenBank/DDBJ whole genome shotgun (WGS) entry which is preliminary data.</text>
</comment>
<name>A0ACC8XE09_9FIRM</name>
<keyword evidence="2" id="KW-1185">Reference proteome</keyword>